<keyword evidence="5" id="KW-1185">Reference proteome</keyword>
<feature type="domain" description="N-acetyltransferase" evidence="3">
    <location>
        <begin position="46"/>
        <end position="204"/>
    </location>
</feature>
<evidence type="ECO:0000259" key="3">
    <source>
        <dbReference type="PROSITE" id="PS51186"/>
    </source>
</evidence>
<dbReference type="EMBL" id="CBWK010000369">
    <property type="protein sequence ID" value="CDL09468.1"/>
    <property type="molecule type" value="Genomic_DNA"/>
</dbReference>
<dbReference type="PROSITE" id="PS51186">
    <property type="entry name" value="GNAT"/>
    <property type="match status" value="1"/>
</dbReference>
<evidence type="ECO:0000313" key="4">
    <source>
        <dbReference type="EMBL" id="CDL09468.1"/>
    </source>
</evidence>
<name>W1DJ65_KLEPN</name>
<dbReference type="eggNOG" id="COG0456">
    <property type="taxonomic scope" value="Bacteria"/>
</dbReference>
<accession>W1DJ65</accession>
<protein>
    <submittedName>
        <fullName evidence="4">Uncharacterized acetyltransferase YjgM</fullName>
        <ecNumber evidence="4">2.3.1.-</ecNumber>
    </submittedName>
</protein>
<dbReference type="AlphaFoldDB" id="W1DJ65"/>
<dbReference type="PANTHER" id="PTHR13947">
    <property type="entry name" value="GNAT FAMILY N-ACETYLTRANSFERASE"/>
    <property type="match status" value="1"/>
</dbReference>
<reference evidence="4" key="1">
    <citation type="submission" date="2013-10" db="EMBL/GenBank/DDBJ databases">
        <title>Antibiotic resistance diversity of beta-lactamase producers in the General Hospital Vienna.</title>
        <authorList>
            <person name="Barisic I."/>
            <person name="Mitteregger D."/>
            <person name="Hirschl A.M."/>
            <person name="Noehammer C."/>
            <person name="Wiesinger-Mayr H."/>
        </authorList>
    </citation>
    <scope>NUCLEOTIDE SEQUENCE [LARGE SCALE GENOMIC DNA]</scope>
    <source>
        <strain evidence="4">IS43</strain>
    </source>
</reference>
<feature type="transmembrane region" description="Helical" evidence="2">
    <location>
        <begin position="12"/>
        <end position="34"/>
    </location>
</feature>
<dbReference type="InterPro" id="IPR016181">
    <property type="entry name" value="Acyl_CoA_acyltransferase"/>
</dbReference>
<dbReference type="Pfam" id="PF00583">
    <property type="entry name" value="Acetyltransf_1"/>
    <property type="match status" value="1"/>
</dbReference>
<keyword evidence="2" id="KW-1133">Transmembrane helix</keyword>
<proteinExistence type="predicted"/>
<keyword evidence="2" id="KW-0812">Transmembrane</keyword>
<organism evidence="4 5">
    <name type="scientific">Klebsiella pneumoniae IS43</name>
    <dbReference type="NCBI Taxonomy" id="1432552"/>
    <lineage>
        <taxon>Bacteria</taxon>
        <taxon>Pseudomonadati</taxon>
        <taxon>Pseudomonadota</taxon>
        <taxon>Gammaproteobacteria</taxon>
        <taxon>Enterobacterales</taxon>
        <taxon>Enterobacteriaceae</taxon>
        <taxon>Klebsiella/Raoultella group</taxon>
        <taxon>Klebsiella</taxon>
        <taxon>Klebsiella pneumoniae complex</taxon>
    </lineage>
</organism>
<dbReference type="SUPFAM" id="SSF55729">
    <property type="entry name" value="Acyl-CoA N-acyltransferases (Nat)"/>
    <property type="match status" value="1"/>
</dbReference>
<evidence type="ECO:0000256" key="2">
    <source>
        <dbReference type="SAM" id="Phobius"/>
    </source>
</evidence>
<evidence type="ECO:0000313" key="5">
    <source>
        <dbReference type="Proteomes" id="UP000019183"/>
    </source>
</evidence>
<dbReference type="Proteomes" id="UP000019183">
    <property type="component" value="Unassembled WGS sequence"/>
</dbReference>
<keyword evidence="4" id="KW-0012">Acyltransferase</keyword>
<comment type="caution">
    <text evidence="4">The sequence shown here is derived from an EMBL/GenBank/DDBJ whole genome shotgun (WGS) entry which is preliminary data.</text>
</comment>
<dbReference type="PANTHER" id="PTHR13947:SF37">
    <property type="entry name" value="LD18367P"/>
    <property type="match status" value="1"/>
</dbReference>
<dbReference type="InterPro" id="IPR000182">
    <property type="entry name" value="GNAT_dom"/>
</dbReference>
<keyword evidence="2" id="KW-0472">Membrane</keyword>
<dbReference type="InterPro" id="IPR050769">
    <property type="entry name" value="NAT_camello-type"/>
</dbReference>
<dbReference type="Gene3D" id="3.40.630.30">
    <property type="match status" value="1"/>
</dbReference>
<sequence>MPPGKGRFFYETSSLALSPVAMLLTSSFVFFWVMSHCMNTSVPAATLLRRITAADNAAIARVIRQVSAEYGLTADKGYTVADPNLDELYELYSQPGSAYWVVEQEGEVVGGGGVAPLACSEPDICELQKMYFMTSARGQGLAKKLALLALDYAREQGFKRCYLETTAFLTEAIGLYEHLGFEHIDGPLGCTGHVDCEVRMLKTL</sequence>
<keyword evidence="1 4" id="KW-0808">Transferase</keyword>
<evidence type="ECO:0000256" key="1">
    <source>
        <dbReference type="ARBA" id="ARBA00022679"/>
    </source>
</evidence>
<dbReference type="GO" id="GO:0008080">
    <property type="term" value="F:N-acetyltransferase activity"/>
    <property type="evidence" value="ECO:0007669"/>
    <property type="project" value="InterPro"/>
</dbReference>
<dbReference type="EC" id="2.3.1.-" evidence="4"/>